<gene>
    <name evidence="2" type="ORF">ZHD862_LOCUS7513</name>
</gene>
<sequence length="509" mass="58592">MLETWIQFISCGLAILTILAYFIYNSYRQSIKPSKYMLAAQKLGFKGYEKSNGQKISMEEQQEALLKIFQLAGYFKLSNIWHDLNCIGDVENVTKVFDEISSVVKYSKADQSDPTKFNAKYMRTNLFKSDNIHLQDALDLLLYIAQHAFGRQAAQERYELVSPKWMTTYADYYLEAARLLRLIDREYPTLNVYDSCWIAGAARVALSQRIIDYKYYIYSKAIKINGETLVLAGEREVWANIDGMTPTLCQKLLEASEKNIDINTVRLSSSADDDSIEIEEGKAYIMHLARFYNIKLNASKPFIQYASKDECPPGRFPNRIYANYDDMNKTSKLTETHISQDLLRTYLDNNINKINIIDTLAQDKVRPNTASTARDATERIIKRIHAGEYGDKKIIKILLYTNNPFIERQTLVTQRQVNQILEKYGLTAMGYQIKIEGVGFSSRQRLAIVHSELGALITEKYKDAIVDIEAKLEKRPKRDITRLLFQTRDKNLVVPDQPNIKNNSDDDLI</sequence>
<feature type="transmembrane region" description="Helical" evidence="1">
    <location>
        <begin position="6"/>
        <end position="27"/>
    </location>
</feature>
<name>A0A813ZRV3_9BILA</name>
<accession>A0A813ZRV3</accession>
<reference evidence="2" key="1">
    <citation type="submission" date="2021-02" db="EMBL/GenBank/DDBJ databases">
        <authorList>
            <person name="Nowell W R."/>
        </authorList>
    </citation>
    <scope>NUCLEOTIDE SEQUENCE</scope>
</reference>
<organism evidence="2 3">
    <name type="scientific">Rotaria sordida</name>
    <dbReference type="NCBI Taxonomy" id="392033"/>
    <lineage>
        <taxon>Eukaryota</taxon>
        <taxon>Metazoa</taxon>
        <taxon>Spiralia</taxon>
        <taxon>Gnathifera</taxon>
        <taxon>Rotifera</taxon>
        <taxon>Eurotatoria</taxon>
        <taxon>Bdelloidea</taxon>
        <taxon>Philodinida</taxon>
        <taxon>Philodinidae</taxon>
        <taxon>Rotaria</taxon>
    </lineage>
</organism>
<evidence type="ECO:0000256" key="1">
    <source>
        <dbReference type="SAM" id="Phobius"/>
    </source>
</evidence>
<evidence type="ECO:0000313" key="2">
    <source>
        <dbReference type="EMBL" id="CAF0903548.1"/>
    </source>
</evidence>
<keyword evidence="1" id="KW-1133">Transmembrane helix</keyword>
<keyword evidence="1" id="KW-0812">Transmembrane</keyword>
<comment type="caution">
    <text evidence="2">The sequence shown here is derived from an EMBL/GenBank/DDBJ whole genome shotgun (WGS) entry which is preliminary data.</text>
</comment>
<dbReference type="Proteomes" id="UP000663864">
    <property type="component" value="Unassembled WGS sequence"/>
</dbReference>
<keyword evidence="1" id="KW-0472">Membrane</keyword>
<proteinExistence type="predicted"/>
<protein>
    <submittedName>
        <fullName evidence="2">Uncharacterized protein</fullName>
    </submittedName>
</protein>
<dbReference type="AlphaFoldDB" id="A0A813ZRV3"/>
<evidence type="ECO:0000313" key="3">
    <source>
        <dbReference type="Proteomes" id="UP000663864"/>
    </source>
</evidence>
<dbReference type="EMBL" id="CAJNOT010000229">
    <property type="protein sequence ID" value="CAF0903548.1"/>
    <property type="molecule type" value="Genomic_DNA"/>
</dbReference>